<sequence length="365" mass="40781">MNYFRWKRGGMRFMAAEFANGPTPGNNYRFIAFAMQGSRQVRRINGPEVAFNVIASRVNPTAVPTATNMPVSPIPTATPTATATSLPTRQPTATPTATRMLTATPTPTVTPTMMPVLMMTPSPSPSPTELPWNYPQPSWLSLDEEEQMVYFRIAPDNQALHGVIEWDPTGFVLATTSLPTGEWLKVRQDTFFDPQVKPYIVVGMVTSSDQDFMFVPTGVVRERDQLIYVTPSTAQPLRTRIQGNIGHFFAWDTATIIELLEREDPSFDSSAFAGIDWIDYFVRSAFPGGTPQLYWDFVANLSEQEWRQEVWRGAQELMIWETANSVTVQQSTGSNFNYYLPPRNLLTNPDGSSAVLINAGGFDEQ</sequence>
<comment type="caution">
    <text evidence="2">The sequence shown here is derived from an EMBL/GenBank/DDBJ whole genome shotgun (WGS) entry which is preliminary data.</text>
</comment>
<gene>
    <name evidence="2" type="ORF">A3I35_00485</name>
</gene>
<evidence type="ECO:0000313" key="3">
    <source>
        <dbReference type="Proteomes" id="UP000177878"/>
    </source>
</evidence>
<evidence type="ECO:0000313" key="2">
    <source>
        <dbReference type="EMBL" id="OGF19439.1"/>
    </source>
</evidence>
<protein>
    <submittedName>
        <fullName evidence="2">Uncharacterized protein</fullName>
    </submittedName>
</protein>
<accession>A0A1F5RYC8</accession>
<evidence type="ECO:0000256" key="1">
    <source>
        <dbReference type="SAM" id="MobiDB-lite"/>
    </source>
</evidence>
<organism evidence="2 3">
    <name type="scientific">Candidatus Falkowbacteria bacterium RIFCSPLOWO2_02_FULL_45_15</name>
    <dbReference type="NCBI Taxonomy" id="1797988"/>
    <lineage>
        <taxon>Bacteria</taxon>
        <taxon>Candidatus Falkowiibacteriota</taxon>
    </lineage>
</organism>
<proteinExistence type="predicted"/>
<dbReference type="EMBL" id="MFFV01000032">
    <property type="protein sequence ID" value="OGF19439.1"/>
    <property type="molecule type" value="Genomic_DNA"/>
</dbReference>
<dbReference type="AlphaFoldDB" id="A0A1F5RYC8"/>
<feature type="region of interest" description="Disordered" evidence="1">
    <location>
        <begin position="66"/>
        <end position="93"/>
    </location>
</feature>
<dbReference type="Proteomes" id="UP000177878">
    <property type="component" value="Unassembled WGS sequence"/>
</dbReference>
<name>A0A1F5RYC8_9BACT</name>
<reference evidence="2 3" key="1">
    <citation type="journal article" date="2016" name="Nat. Commun.">
        <title>Thousands of microbial genomes shed light on interconnected biogeochemical processes in an aquifer system.</title>
        <authorList>
            <person name="Anantharaman K."/>
            <person name="Brown C.T."/>
            <person name="Hug L.A."/>
            <person name="Sharon I."/>
            <person name="Castelle C.J."/>
            <person name="Probst A.J."/>
            <person name="Thomas B.C."/>
            <person name="Singh A."/>
            <person name="Wilkins M.J."/>
            <person name="Karaoz U."/>
            <person name="Brodie E.L."/>
            <person name="Williams K.H."/>
            <person name="Hubbard S.S."/>
            <person name="Banfield J.F."/>
        </authorList>
    </citation>
    <scope>NUCLEOTIDE SEQUENCE [LARGE SCALE GENOMIC DNA]</scope>
</reference>
<feature type="compositionally biased region" description="Low complexity" evidence="1">
    <location>
        <begin position="75"/>
        <end position="93"/>
    </location>
</feature>